<keyword evidence="2" id="KW-1185">Reference proteome</keyword>
<organism evidence="1 2">
    <name type="scientific">Perkinsus olseni</name>
    <name type="common">Perkinsus atlanticus</name>
    <dbReference type="NCBI Taxonomy" id="32597"/>
    <lineage>
        <taxon>Eukaryota</taxon>
        <taxon>Sar</taxon>
        <taxon>Alveolata</taxon>
        <taxon>Perkinsozoa</taxon>
        <taxon>Perkinsea</taxon>
        <taxon>Perkinsida</taxon>
        <taxon>Perkinsidae</taxon>
        <taxon>Perkinsus</taxon>
    </lineage>
</organism>
<accession>A0A7J6T917</accession>
<reference evidence="1 2" key="1">
    <citation type="submission" date="2020-04" db="EMBL/GenBank/DDBJ databases">
        <title>Perkinsus olseni comparative genomics.</title>
        <authorList>
            <person name="Bogema D.R."/>
        </authorList>
    </citation>
    <scope>NUCLEOTIDE SEQUENCE [LARGE SCALE GENOMIC DNA]</scope>
    <source>
        <strain evidence="1 2">ATCC PRA-207</strain>
    </source>
</reference>
<evidence type="ECO:0000313" key="2">
    <source>
        <dbReference type="Proteomes" id="UP000553632"/>
    </source>
</evidence>
<evidence type="ECO:0008006" key="3">
    <source>
        <dbReference type="Google" id="ProtNLM"/>
    </source>
</evidence>
<evidence type="ECO:0000313" key="1">
    <source>
        <dbReference type="EMBL" id="KAF4741605.1"/>
    </source>
</evidence>
<proteinExistence type="predicted"/>
<dbReference type="EMBL" id="JABANO010012561">
    <property type="protein sequence ID" value="KAF4741605.1"/>
    <property type="molecule type" value="Genomic_DNA"/>
</dbReference>
<sequence>MASIQARHRAPTFPRDVWPVIVDYLTAEEACKLSMASRSHHRLVNVECWRFWRDTCFRRYSEDTCKHYLGSLPDTAALDELHVWRRLASCWHSAASLKRAMFCGLREVTLDGDTEFIVHGHVALWAGNPEIVRRISVEPGHFGEVESYPDLEYDDVVPLGKQLVVATEGRLQMIGPGSKVAATVPFSFDYDEGEVTRLFLDMASAVLYVLHGPWLAGYRVDAPSLLRESYTIKLPLRDIDGLMFRASIGHWAILHDSQRRILVYDSRTGKTILDETLPLEDECIVYADAWPPWLVVLTPRELYHVNIEDDDAGDRNMWEAFPISGTGIAGVEFRRCALEVKIDPKDPEQFLLLSSPYFDGETALVLCRRTARSTLSYVAAYTLEPGYFCDRLEYRHDGSVVEVCVGKQGVDAKIAGVYSRVVWLDRADLSVIHVFDNAVGEWRTDVRDCAASVVCGDDDDGVAMNCGSEVSAPAEYRIWKRLASCWRGPESLEKALATPPRTLTLPRSTDFITYGHGAVWSGDKTTITRWPMGRSLAGDHPRCTRYLRVPRGVVAPGDDALMAAANGRLVVMGPGGEVKMENELAFGERRVEGWNYDLLLDKASSMVYALHGKAVAGYHFNRSRKVDFLYKYEVPLTDPDCLIVKIDAGHCVIFHDMQQRVLVHDAKSGGVIQNARIPSRSIEALDCKYPWLVILSKASLYKLDLSRAHPHSESLVPMWGEGEAWDVSRRYFGGVAIDPKDSDRFLLLSYAIFGGRTSVILSRRTGASTLEFLASYDLEEGYTTNGIGYRHDGSIIELLVNRENTDGLLGRVFDRVVWLNPEDLSTTRVFENCVGFWPALVRDCVAVVDRADGGAGVIVKYWDLTDSSSD</sequence>
<protein>
    <recommendedName>
        <fullName evidence="3">F-box domain-containing protein</fullName>
    </recommendedName>
</protein>
<dbReference type="AlphaFoldDB" id="A0A7J6T917"/>
<dbReference type="Proteomes" id="UP000553632">
    <property type="component" value="Unassembled WGS sequence"/>
</dbReference>
<name>A0A7J6T917_PEROL</name>
<comment type="caution">
    <text evidence="1">The sequence shown here is derived from an EMBL/GenBank/DDBJ whole genome shotgun (WGS) entry which is preliminary data.</text>
</comment>
<gene>
    <name evidence="1" type="ORF">FOZ63_006410</name>
</gene>